<evidence type="ECO:0000256" key="2">
    <source>
        <dbReference type="ARBA" id="ARBA00022553"/>
    </source>
</evidence>
<keyword evidence="3 16" id="KW-0808">Transferase</keyword>
<feature type="region of interest" description="N-terminal hotdog fold" evidence="12">
    <location>
        <begin position="1864"/>
        <end position="1984"/>
    </location>
</feature>
<dbReference type="InterPro" id="IPR020807">
    <property type="entry name" value="PKS_DH"/>
</dbReference>
<dbReference type="Gene3D" id="1.10.1200.10">
    <property type="entry name" value="ACP-like"/>
    <property type="match status" value="2"/>
</dbReference>
<dbReference type="InterPro" id="IPR018201">
    <property type="entry name" value="Ketoacyl_synth_AS"/>
</dbReference>
<feature type="domain" description="Carrier" evidence="13">
    <location>
        <begin position="2556"/>
        <end position="2631"/>
    </location>
</feature>
<comment type="function">
    <text evidence="8">Involved in the biosynthesis of antibiotic erythromycin via the biosynthesis of its aglycone precursor, 6-deoxyerythronolide B (6-dEB).</text>
</comment>
<dbReference type="SMART" id="SM00822">
    <property type="entry name" value="PKS_KR"/>
    <property type="match status" value="1"/>
</dbReference>
<dbReference type="Gene3D" id="3.40.50.720">
    <property type="entry name" value="NAD(P)-binding Rossmann-like Domain"/>
    <property type="match status" value="1"/>
</dbReference>
<proteinExistence type="predicted"/>
<dbReference type="PROSITE" id="PS00012">
    <property type="entry name" value="PHOSPHOPANTETHEINE"/>
    <property type="match status" value="1"/>
</dbReference>
<dbReference type="PANTHER" id="PTHR43775:SF51">
    <property type="entry name" value="INACTIVE PHENOLPHTHIOCEROL SYNTHESIS POLYKETIDE SYNTHASE TYPE I PKS1-RELATED"/>
    <property type="match status" value="1"/>
</dbReference>
<dbReference type="SUPFAM" id="SSF52151">
    <property type="entry name" value="FabD/lysophospholipase-like"/>
    <property type="match status" value="2"/>
</dbReference>
<dbReference type="Pfam" id="PF00698">
    <property type="entry name" value="Acyl_transf_1"/>
    <property type="match status" value="2"/>
</dbReference>
<dbReference type="InterPro" id="IPR014031">
    <property type="entry name" value="Ketoacyl_synth_C"/>
</dbReference>
<dbReference type="SUPFAM" id="SSF55048">
    <property type="entry name" value="Probable ACP-binding domain of malonyl-CoA ACP transacylase"/>
    <property type="match status" value="2"/>
</dbReference>
<dbReference type="STRING" id="909613.UO65_5306"/>
<dbReference type="PROSITE" id="PS52019">
    <property type="entry name" value="PKS_MFAS_DH"/>
    <property type="match status" value="1"/>
</dbReference>
<dbReference type="InterPro" id="IPR006162">
    <property type="entry name" value="Ppantetheine_attach_site"/>
</dbReference>
<feature type="region of interest" description="C-terminal hotdog fold" evidence="12">
    <location>
        <begin position="1998"/>
        <end position="2134"/>
    </location>
</feature>
<dbReference type="InterPro" id="IPR020841">
    <property type="entry name" value="PKS_Beta-ketoAc_synthase_dom"/>
</dbReference>
<dbReference type="Pfam" id="PF00109">
    <property type="entry name" value="ketoacyl-synt"/>
    <property type="match status" value="2"/>
</dbReference>
<dbReference type="InterPro" id="IPR036736">
    <property type="entry name" value="ACP-like_sf"/>
</dbReference>
<dbReference type="SMART" id="SM00826">
    <property type="entry name" value="PKS_DH"/>
    <property type="match status" value="1"/>
</dbReference>
<comment type="subunit">
    <text evidence="10">Homodimer. Erythronolide synthase is composed of EryAI, EryAII and EryAIII multimodular (2 modules) polypeptides each coding for a functional synthase subunit which participates in 2 of the six FAS-like elongation steps required for formation of the polyketide. Module 1, 2, 3, 4, 5, and 6 participating in biosynthesis steps 1, 2, 3, 4, 5, and 6, respectively.</text>
</comment>
<comment type="caution">
    <text evidence="16">The sequence shown here is derived from an EMBL/GenBank/DDBJ whole genome shotgun (WGS) entry which is preliminary data.</text>
</comment>
<dbReference type="Pfam" id="PF14765">
    <property type="entry name" value="PS-DH"/>
    <property type="match status" value="1"/>
</dbReference>
<dbReference type="InterPro" id="IPR057326">
    <property type="entry name" value="KR_dom"/>
</dbReference>
<dbReference type="Gene3D" id="3.10.129.110">
    <property type="entry name" value="Polyketide synthase dehydratase"/>
    <property type="match status" value="1"/>
</dbReference>
<organism evidence="16 17">
    <name type="scientific">Actinokineospora spheciospongiae</name>
    <dbReference type="NCBI Taxonomy" id="909613"/>
    <lineage>
        <taxon>Bacteria</taxon>
        <taxon>Bacillati</taxon>
        <taxon>Actinomycetota</taxon>
        <taxon>Actinomycetes</taxon>
        <taxon>Pseudonocardiales</taxon>
        <taxon>Pseudonocardiaceae</taxon>
        <taxon>Actinokineospora</taxon>
    </lineage>
</organism>
<dbReference type="InterPro" id="IPR050091">
    <property type="entry name" value="PKS_NRPS_Biosynth_Enz"/>
</dbReference>
<dbReference type="CDD" id="cd00833">
    <property type="entry name" value="PKS"/>
    <property type="match status" value="2"/>
</dbReference>
<dbReference type="InterPro" id="IPR036291">
    <property type="entry name" value="NAD(P)-bd_dom_sf"/>
</dbReference>
<keyword evidence="17" id="KW-1185">Reference proteome</keyword>
<evidence type="ECO:0000259" key="13">
    <source>
        <dbReference type="PROSITE" id="PS50075"/>
    </source>
</evidence>
<dbReference type="SMART" id="SM00823">
    <property type="entry name" value="PKS_PP"/>
    <property type="match status" value="2"/>
</dbReference>
<evidence type="ECO:0000256" key="5">
    <source>
        <dbReference type="ARBA" id="ARBA00023268"/>
    </source>
</evidence>
<dbReference type="PROSITE" id="PS50075">
    <property type="entry name" value="CARRIER"/>
    <property type="match status" value="2"/>
</dbReference>
<evidence type="ECO:0000256" key="8">
    <source>
        <dbReference type="ARBA" id="ARBA00060158"/>
    </source>
</evidence>
<evidence type="ECO:0000256" key="12">
    <source>
        <dbReference type="PROSITE-ProRule" id="PRU01363"/>
    </source>
</evidence>
<dbReference type="InterPro" id="IPR013968">
    <property type="entry name" value="PKS_KR"/>
</dbReference>
<dbReference type="InterPro" id="IPR049551">
    <property type="entry name" value="PKS_DH_C"/>
</dbReference>
<feature type="domain" description="Carrier" evidence="13">
    <location>
        <begin position="897"/>
        <end position="972"/>
    </location>
</feature>
<comment type="catalytic activity">
    <reaction evidence="7">
        <text>6 (S)-methylmalonyl-CoA + propanoyl-CoA + 6 NADPH + 12 H(+) = 6-deoxyerythronolide B + 6 CO2 + 6 NADP(+) + 7 CoA + H2O</text>
        <dbReference type="Rhea" id="RHEA:23068"/>
        <dbReference type="ChEBI" id="CHEBI:15377"/>
        <dbReference type="ChEBI" id="CHEBI:15378"/>
        <dbReference type="ChEBI" id="CHEBI:16089"/>
        <dbReference type="ChEBI" id="CHEBI:16526"/>
        <dbReference type="ChEBI" id="CHEBI:57287"/>
        <dbReference type="ChEBI" id="CHEBI:57327"/>
        <dbReference type="ChEBI" id="CHEBI:57392"/>
        <dbReference type="ChEBI" id="CHEBI:57783"/>
        <dbReference type="ChEBI" id="CHEBI:58349"/>
        <dbReference type="EC" id="2.3.1.94"/>
    </reaction>
</comment>
<dbReference type="EC" id="2.3.1.94" evidence="11"/>
<dbReference type="InterPro" id="IPR016035">
    <property type="entry name" value="Acyl_Trfase/lysoPLipase"/>
</dbReference>
<dbReference type="EMBL" id="AYXG01000206">
    <property type="protein sequence ID" value="EWC59360.1"/>
    <property type="molecule type" value="Genomic_DNA"/>
</dbReference>
<feature type="active site" description="Proton donor; for dehydratase activity" evidence="12">
    <location>
        <position position="2059"/>
    </location>
</feature>
<dbReference type="PANTHER" id="PTHR43775">
    <property type="entry name" value="FATTY ACID SYNTHASE"/>
    <property type="match status" value="1"/>
</dbReference>
<evidence type="ECO:0000256" key="7">
    <source>
        <dbReference type="ARBA" id="ARBA00052442"/>
    </source>
</evidence>
<dbReference type="Pfam" id="PF08659">
    <property type="entry name" value="KR"/>
    <property type="match status" value="1"/>
</dbReference>
<dbReference type="CDD" id="cd08956">
    <property type="entry name" value="KR_3_FAS_SDR_x"/>
    <property type="match status" value="1"/>
</dbReference>
<dbReference type="InterPro" id="IPR014043">
    <property type="entry name" value="Acyl_transferase_dom"/>
</dbReference>
<feature type="domain" description="PKS/mFAS DH" evidence="15">
    <location>
        <begin position="1864"/>
        <end position="2134"/>
    </location>
</feature>
<dbReference type="Pfam" id="PF21089">
    <property type="entry name" value="PKS_DH_N"/>
    <property type="match status" value="1"/>
</dbReference>
<dbReference type="InterPro" id="IPR016039">
    <property type="entry name" value="Thiolase-like"/>
</dbReference>
<dbReference type="GO" id="GO:0004312">
    <property type="term" value="F:fatty acid synthase activity"/>
    <property type="evidence" value="ECO:0007669"/>
    <property type="project" value="TreeGrafter"/>
</dbReference>
<dbReference type="SMART" id="SM00827">
    <property type="entry name" value="PKS_AT"/>
    <property type="match status" value="2"/>
</dbReference>
<dbReference type="SMART" id="SM01294">
    <property type="entry name" value="PKS_PP_betabranch"/>
    <property type="match status" value="2"/>
</dbReference>
<keyword evidence="1" id="KW-0596">Phosphopantetheine</keyword>
<dbReference type="Pfam" id="PF02801">
    <property type="entry name" value="Ketoacyl-synt_C"/>
    <property type="match status" value="2"/>
</dbReference>
<dbReference type="SUPFAM" id="SSF47336">
    <property type="entry name" value="ACP-like"/>
    <property type="match status" value="2"/>
</dbReference>
<evidence type="ECO:0000256" key="1">
    <source>
        <dbReference type="ARBA" id="ARBA00022450"/>
    </source>
</evidence>
<keyword evidence="5" id="KW-0511">Multifunctional enzyme</keyword>
<dbReference type="PATRIC" id="fig|909613.9.peg.5300"/>
<evidence type="ECO:0000259" key="15">
    <source>
        <dbReference type="PROSITE" id="PS52019"/>
    </source>
</evidence>
<dbReference type="GO" id="GO:0047879">
    <property type="term" value="F:erythronolide synthase activity"/>
    <property type="evidence" value="ECO:0007669"/>
    <property type="project" value="UniProtKB-EC"/>
</dbReference>
<dbReference type="eggNOG" id="COG3321">
    <property type="taxonomic scope" value="Bacteria"/>
</dbReference>
<dbReference type="InterPro" id="IPR001227">
    <property type="entry name" value="Ac_transferase_dom_sf"/>
</dbReference>
<evidence type="ECO:0000313" key="17">
    <source>
        <dbReference type="Proteomes" id="UP000019277"/>
    </source>
</evidence>
<evidence type="ECO:0000256" key="6">
    <source>
        <dbReference type="ARBA" id="ARBA00023315"/>
    </source>
</evidence>
<dbReference type="PROSITE" id="PS52004">
    <property type="entry name" value="KS3_2"/>
    <property type="match status" value="2"/>
</dbReference>
<evidence type="ECO:0000256" key="11">
    <source>
        <dbReference type="ARBA" id="ARBA00066981"/>
    </source>
</evidence>
<comment type="pathway">
    <text evidence="9">Antibiotic biosynthesis; erythromycin biosynthesis.</text>
</comment>
<feature type="active site" description="Proton acceptor; for dehydratase activity" evidence="12">
    <location>
        <position position="1896"/>
    </location>
</feature>
<protein>
    <recommendedName>
        <fullName evidence="11">6-deoxyerythronolide-B synthase</fullName>
        <ecNumber evidence="11">2.3.1.94</ecNumber>
    </recommendedName>
</protein>
<dbReference type="GO" id="GO:0031177">
    <property type="term" value="F:phosphopantetheine binding"/>
    <property type="evidence" value="ECO:0007669"/>
    <property type="project" value="InterPro"/>
</dbReference>
<dbReference type="Proteomes" id="UP000019277">
    <property type="component" value="Unassembled WGS sequence"/>
</dbReference>
<dbReference type="FunFam" id="3.40.47.10:FF:000019">
    <property type="entry name" value="Polyketide synthase type I"/>
    <property type="match status" value="2"/>
</dbReference>
<dbReference type="Gene3D" id="3.40.366.10">
    <property type="entry name" value="Malonyl-Coenzyme A Acyl Carrier Protein, domain 2"/>
    <property type="match status" value="2"/>
</dbReference>
<dbReference type="InterPro" id="IPR049900">
    <property type="entry name" value="PKS_mFAS_DH"/>
</dbReference>
<dbReference type="InterPro" id="IPR016036">
    <property type="entry name" value="Malonyl_transacylase_ACP-bd"/>
</dbReference>
<dbReference type="InterPro" id="IPR009081">
    <property type="entry name" value="PP-bd_ACP"/>
</dbReference>
<dbReference type="FunFam" id="3.40.366.10:FF:000002">
    <property type="entry name" value="Probable polyketide synthase 2"/>
    <property type="match status" value="1"/>
</dbReference>
<feature type="domain" description="Ketosynthase family 3 (KS3)" evidence="14">
    <location>
        <begin position="2"/>
        <end position="425"/>
    </location>
</feature>
<dbReference type="InterPro" id="IPR032821">
    <property type="entry name" value="PKS_assoc"/>
</dbReference>
<evidence type="ECO:0000256" key="3">
    <source>
        <dbReference type="ARBA" id="ARBA00022679"/>
    </source>
</evidence>
<dbReference type="Pfam" id="PF00550">
    <property type="entry name" value="PP-binding"/>
    <property type="match status" value="2"/>
</dbReference>
<dbReference type="Gene3D" id="3.30.70.3290">
    <property type="match status" value="2"/>
</dbReference>
<dbReference type="Gene3D" id="3.40.47.10">
    <property type="match status" value="2"/>
</dbReference>
<name>W7IER6_9PSEU</name>
<accession>W7IER6</accession>
<dbReference type="FunFam" id="1.10.1200.10:FF:000007">
    <property type="entry name" value="Probable polyketide synthase pks17"/>
    <property type="match status" value="1"/>
</dbReference>
<dbReference type="SMART" id="SM00825">
    <property type="entry name" value="PKS_KS"/>
    <property type="match status" value="2"/>
</dbReference>
<evidence type="ECO:0000256" key="4">
    <source>
        <dbReference type="ARBA" id="ARBA00022737"/>
    </source>
</evidence>
<evidence type="ECO:0000313" key="16">
    <source>
        <dbReference type="EMBL" id="EWC59360.1"/>
    </source>
</evidence>
<dbReference type="OrthoDB" id="9778690at2"/>
<dbReference type="InterPro" id="IPR042104">
    <property type="entry name" value="PKS_dehydratase_sf"/>
</dbReference>
<dbReference type="SUPFAM" id="SSF51735">
    <property type="entry name" value="NAD(P)-binding Rossmann-fold domains"/>
    <property type="match status" value="2"/>
</dbReference>
<evidence type="ECO:0000259" key="14">
    <source>
        <dbReference type="PROSITE" id="PS52004"/>
    </source>
</evidence>
<dbReference type="InterPro" id="IPR020806">
    <property type="entry name" value="PKS_PP-bd"/>
</dbReference>
<sequence>MNDPVVVVGTACRLPGGVDSPERLWRLLCDGGDVFGPFPTDRGWDTDALYDPDPSAPGRSYVREGGFLAGAAEFDAAFFGISPREAEAMHPQQRLLLEVVWEALERARIDPTTLRGSATGVFVGAESHEYGPGLLNADGAEGHLHTGTAAGVTSGRIAYALGLRGPVLTVDTASSGSLVALHLAVRAVRDGDCDRALVGGVAVMPTPAAFLAFSRQRGLAPDARPKPFGAGADGTAWSEGVGVLLVERLSTARAEGHRVLAVVRGSAINSDGDSAGLTAPSERAQREVIAAALADAGLRPSDVDAVEAHGTGTALGDPVEARALIAAYGQDRDRPLWLGSVKSNLGHTQAAAGVLGVVKVVEALRHGVLPATLRAEPPTPRVDWSTGAVELLTRQRPWDSGDRPRRCGVSSFGFSGSNAHVILEEAPPAAPDTGSAVEWLDPAVPWVLSARSPEALRGQAARLAETSGTAGDVALSLATTRARHGHRLAVTGRDGDALRSALAAWARDGGAPGAVSGVAGGGRVGVVFTGQGAQRLGMGGELYARFPVFAVAFDEVAAELDRHLPGSLRDVVWGSDAEALNATEWSQPALFALEVALYRLVESWGVRAVAVAGHSLGEITAAHVAGVFDLPDACRLVAARATLMGALPPGGAMLAVAATEDDITPLLGDALAVAAVNAPAAVVVSGPAEAVTELGERAGERGWKCTRLTVSHAFHSPLVEPVLAPFAAAVADLAYAEPVIPLVSNVTGAVAEPGLLSTPGYWVDHVRRTVRFADGVRALDELVDVVLELGPDGPLTAMVHRTADVPVLPLQRRDRPEEDTAVAALAALHVRGVDVDWPALFAGTGATAVDLPTYAFDRRRHWLTGPGAAPTAPVPVPVAIGGFAGRLRALPDNERGPAVLDALRGHAAAALGHADTAAIDPATAFRDLGFDSLIAVDLHQRLVDALGLALPASLVYDHPTPARLADFLLAAALGEEPGDAEAAPTVPTDEPIAIVGMACRFPGGIAGPEDLWAVAAEGRQVTGDFPTDRGWDLDALFAPGPDGAPAVATRRGGFLADVAGFDAGFFGIAPREAVAMDPAQRLLLETSWEAVERAGVDPTSLRGTRTGVFVGTFGGGYGSLLDGRGDARGFIMTGTTPSVLSGRLSYVLGLVGPALTVDTACSSSLVALHLAAQALRAGECSLALAGGVTVMSTPDSFLEFTRQGGLAADGRCKAFSDAADGTGWSEGVGMLVVERLSDARRNGHRVLAVVRGSAVNQDGASNGLTAPNGPSQQRVIRAALASAGLGASDVDAVEAHGTGTRLGDPIEAQALLATYGRDRETPLLLGSLKSNLGHSQAAAGVAGVIKMVQALRFGVLPKTLHVDQPSSRVDWSAGRVELLTEAVDWPAVDRPRRAAVSSFGVSGTNAHVILECPAEPVAVVEADRSAVVPWVLSARTPEALRARAERLSAVDAAPVDVASALLGTRAVFDHRAVVVGQDLRRALAAVAGGVEDEGVVTGVVAPEVASSPGPVFVFPGQGSQWVGMARELVASCPVFADLLDECARALAPHVEWELSDVLGDADALSRVEVVQPALWAVMVSLAGLWRSWGIEPSAVVGHSQGEIAAAVVAGALSLEDGALVVTARSALIAGVLAGTGGMVSVAATPERVVELGGQIAAVNGPGSVVVAGAAPELDAFVARAEAGGVWVRRIAVDYGSHSVEVEALRERLLEVLAPLRPREPEVPFPSTVAGGRPGLVDAEYWYRNLRETVEFEPAIRDLLAREHAIFIEVSPHPVLTGAVEATAETAGVEVVATGSTRRERGGVEVLHLALGRLWTRGHPVDWTALVPAGQHVDLPTYPFEHQRFWPERDTAGDVSGAGLDRAGHPLLGAVVDLSDGDGVVLTGRLSATEQPWLADHVVAGRVLFPGTGFVELVVRAGDEVGCGLLAELTIEAPLVLPERGAVRVQVAVGAADDTGHRPVSVSSWADGAWTRHVTGQLAPRATPPDTAFARGQWPPAGAAAVPVDDCYDFLAGVDLDYGPAFRGVRAVWQGDGEVFAEVALPDVAADRACAFGLHPALLDAAVQVSFLGDLGITPGALPFAWQDVSLHASGAAELRVRLAPTGSGVSITAADGTGSPVAAIGSLTLRPVAATAAARPHDSLFEPHWTPLPEADPVDPTIVVEFPPSSGDVVAAAHAAAAKALAAVQEALTADDGQPRLFVTHGAVTGDDLAAATVWGLVRTAQTENPGGFLLLDLPEDGDLAAAHGALVASGEPQGWVRDGVVHAARLGRFAHPAPDEPAPTGTVLITGGTGGLGRALARHLAERGATRLVLASRRGPAAGGVTELVAELADLGAETRVVACDLADGAATRALVADIPDLTSVVHTAGVLDDGVLGSLTPQRLAAVLRAKVDASWHLHQATADRPLAHFVLFSSVMGVLGGAGQANYAAANTFLDALAAHRHARGLPATSLAWGFWAQATGMTSALSDADTARMARDGLAPIPGGQGMALFDAALATGAPALAPVRFDFAALRARAEVPAVLRDLVGGRRAAAPAAGAGTASLSTRLAGVAPEDRPRLVLDVVRGEAAAVLGHGSAASIDPSRHFRQFGFDSLTSVELRNRLNAATGRRLPATLLFDYPTPAQVADHLVGELAPAEPSAATGSPLAELARLEAAIAAANGSADHADLAERLEQISRRLRQAAVPTETGQATEAEINSVAIDELFTIIDQELGASRD</sequence>
<reference evidence="16 17" key="1">
    <citation type="journal article" date="2014" name="Genome Announc.">
        <title>Draft Genome Sequence of the Antitrypanosomally Active Sponge-Associated Bacterium Actinokineospora sp. Strain EG49.</title>
        <authorList>
            <person name="Harjes J."/>
            <person name="Ryu T."/>
            <person name="Abdelmohsen U.R."/>
            <person name="Moitinho-Silva L."/>
            <person name="Horn H."/>
            <person name="Ravasi T."/>
            <person name="Hentschel U."/>
        </authorList>
    </citation>
    <scope>NUCLEOTIDE SEQUENCE [LARGE SCALE GENOMIC DNA]</scope>
    <source>
        <strain evidence="16 17">EG49</strain>
    </source>
</reference>
<dbReference type="SUPFAM" id="SSF53901">
    <property type="entry name" value="Thiolase-like"/>
    <property type="match status" value="2"/>
</dbReference>
<evidence type="ECO:0000256" key="9">
    <source>
        <dbReference type="ARBA" id="ARBA00060622"/>
    </source>
</evidence>
<evidence type="ECO:0000256" key="10">
    <source>
        <dbReference type="ARBA" id="ARBA00063272"/>
    </source>
</evidence>
<keyword evidence="4" id="KW-0677">Repeat</keyword>
<feature type="domain" description="Ketosynthase family 3 (KS3)" evidence="14">
    <location>
        <begin position="989"/>
        <end position="1412"/>
    </location>
</feature>
<dbReference type="InterPro" id="IPR014030">
    <property type="entry name" value="Ketoacyl_synth_N"/>
</dbReference>
<gene>
    <name evidence="16" type="ORF">UO65_5306</name>
</gene>
<dbReference type="GO" id="GO:0004315">
    <property type="term" value="F:3-oxoacyl-[acyl-carrier-protein] synthase activity"/>
    <property type="evidence" value="ECO:0007669"/>
    <property type="project" value="InterPro"/>
</dbReference>
<keyword evidence="6 16" id="KW-0012">Acyltransferase</keyword>
<dbReference type="Pfam" id="PF16197">
    <property type="entry name" value="KAsynt_C_assoc"/>
    <property type="match status" value="2"/>
</dbReference>
<keyword evidence="2" id="KW-0597">Phosphoprotein</keyword>
<dbReference type="GO" id="GO:0006633">
    <property type="term" value="P:fatty acid biosynthetic process"/>
    <property type="evidence" value="ECO:0007669"/>
    <property type="project" value="InterPro"/>
</dbReference>
<dbReference type="PROSITE" id="PS00606">
    <property type="entry name" value="KS3_1"/>
    <property type="match status" value="1"/>
</dbReference>
<dbReference type="InterPro" id="IPR049552">
    <property type="entry name" value="PKS_DH_N"/>
</dbReference>